<dbReference type="RefSeq" id="WP_083168866.1">
    <property type="nucleotide sequence ID" value="NZ_MVHF01000045.1"/>
</dbReference>
<dbReference type="Proteomes" id="UP000192448">
    <property type="component" value="Unassembled WGS sequence"/>
</dbReference>
<reference evidence="1 2" key="1">
    <citation type="submission" date="2017-02" db="EMBL/GenBank/DDBJ databases">
        <title>The new phylogeny of genus Mycobacterium.</title>
        <authorList>
            <person name="Tortoli E."/>
            <person name="Trovato A."/>
            <person name="Cirillo D.M."/>
        </authorList>
    </citation>
    <scope>NUCLEOTIDE SEQUENCE [LARGE SCALE GENOMIC DNA]</scope>
    <source>
        <strain evidence="1 2">RW6</strain>
    </source>
</reference>
<proteinExistence type="predicted"/>
<accession>A0A1X0ABH7</accession>
<sequence length="354" mass="39739">MPTAEDRDRRAADLRERAALVRRDGWAPFQNTWSNGQVAGVRAVLGEPGAVDAAVATWAPTLWGVEAAEVDARSGYKCTRWWFSEVANPSPDLLTETEHAQLRAARAASADLRSALDSGDPDERRAAFGQLMQTLSNADFDATRDKLHVPDDAGEYRDGLIRIMRRIPPNWGRWISCSKGWYPIIVELDQQLAELDPAYELHQCKEKFGGLRYYVHTELGDEARDRMWALIRQAETQCDATCELCGQPGAQHTNGRSWLKTVCSDCAAREGYSPIGELVNDLARDSRGIWKVTVYGDGEPSYWDMYRGEVTVDDTCHRDIEVLALPSVLRTWRIRLTDGTEIESGLIAAIERKR</sequence>
<name>A0A1X0ABH7_9MYCO</name>
<dbReference type="STRING" id="1927124.BST13_30550"/>
<evidence type="ECO:0000313" key="2">
    <source>
        <dbReference type="Proteomes" id="UP000192448"/>
    </source>
</evidence>
<organism evidence="1 2">
    <name type="scientific">Mycobacterium aquaticum</name>
    <dbReference type="NCBI Taxonomy" id="1927124"/>
    <lineage>
        <taxon>Bacteria</taxon>
        <taxon>Bacillati</taxon>
        <taxon>Actinomycetota</taxon>
        <taxon>Actinomycetes</taxon>
        <taxon>Mycobacteriales</taxon>
        <taxon>Mycobacteriaceae</taxon>
        <taxon>Mycobacterium</taxon>
    </lineage>
</organism>
<dbReference type="EMBL" id="MVHF01000045">
    <property type="protein sequence ID" value="ORA27399.1"/>
    <property type="molecule type" value="Genomic_DNA"/>
</dbReference>
<protein>
    <submittedName>
        <fullName evidence="1">Uncharacterized protein</fullName>
    </submittedName>
</protein>
<evidence type="ECO:0000313" key="1">
    <source>
        <dbReference type="EMBL" id="ORA27399.1"/>
    </source>
</evidence>
<keyword evidence="2" id="KW-1185">Reference proteome</keyword>
<comment type="caution">
    <text evidence="1">The sequence shown here is derived from an EMBL/GenBank/DDBJ whole genome shotgun (WGS) entry which is preliminary data.</text>
</comment>
<gene>
    <name evidence="1" type="ORF">BST13_30550</name>
</gene>
<dbReference type="OrthoDB" id="5346627at2"/>
<dbReference type="AlphaFoldDB" id="A0A1X0ABH7"/>